<feature type="transmembrane region" description="Helical" evidence="8">
    <location>
        <begin position="187"/>
        <end position="206"/>
    </location>
</feature>
<feature type="compositionally biased region" description="Basic and acidic residues" evidence="7">
    <location>
        <begin position="519"/>
        <end position="529"/>
    </location>
</feature>
<dbReference type="Proteomes" id="UP001437256">
    <property type="component" value="Unassembled WGS sequence"/>
</dbReference>
<gene>
    <name evidence="11" type="ORF">AAF712_008980</name>
</gene>
<dbReference type="PROSITE" id="PS50110">
    <property type="entry name" value="RESPONSE_REGULATORY"/>
    <property type="match status" value="1"/>
</dbReference>
<evidence type="ECO:0000313" key="12">
    <source>
        <dbReference type="Proteomes" id="UP001437256"/>
    </source>
</evidence>
<dbReference type="PROSITE" id="PS50109">
    <property type="entry name" value="HIS_KIN"/>
    <property type="match status" value="1"/>
</dbReference>
<feature type="transmembrane region" description="Helical" evidence="8">
    <location>
        <begin position="218"/>
        <end position="237"/>
    </location>
</feature>
<protein>
    <recommendedName>
        <fullName evidence="2">histidine kinase</fullName>
        <ecNumber evidence="2">2.7.13.3</ecNumber>
    </recommendedName>
</protein>
<evidence type="ECO:0000313" key="11">
    <source>
        <dbReference type="EMBL" id="KAL0064120.1"/>
    </source>
</evidence>
<dbReference type="InterPro" id="IPR036097">
    <property type="entry name" value="HisK_dim/P_sf"/>
</dbReference>
<dbReference type="SMART" id="SM00387">
    <property type="entry name" value="HATPase_c"/>
    <property type="match status" value="1"/>
</dbReference>
<feature type="compositionally biased region" description="Basic and acidic residues" evidence="7">
    <location>
        <begin position="652"/>
        <end position="669"/>
    </location>
</feature>
<accession>A0ABR2ZS18</accession>
<sequence>MRFTSSSLPLHHEHGYPRRVGFEDEPRNEESLGSRIRHKLRKLAYIAIHASTGSPSDGLGGDGTESTTSTPAFIASQKLITAEKDGEDWKVDEVVVAGGDVDHWKRVESERGTTTGGSPGQSDADSVRNERLEAWRDSPSNMHYSPSVRTRVNSVWISVKYFFDSRFEDEAAEMDFKKLNWYSSKAFAFYGSLFLVLNWALYLALNQKSTSQTDYAQGFYYGGLTILTVPLPFLIAMDAPLYHPVPFQIWFNLAVWWCGLTEIIQMNVCGFFQPGGRVNCGGKDFLAMMYYITAIPAMMMFVVTHRIYTGVMMVVALVLIATLIMPEPGQGIFARNMIAYIIFCIFLQALHYNKEVTERRLYLLNSQLKVAYRAQQKAQIAQSRASQAKRRFASYIFHEVRVPLNNAAIAFNNLMISNVLFDRISKPHVEDVKALEVSLETVQQVLNDALDLEKMDAGRFEIKPRNFPLHTVIRSTLAPLVITAAAKKLELKINLDPRIDALAHRMIVPELAITVEKKEMEDHEKECDRPSPQPSPRPKAFEAADYISGGASRVERTNSGSTLHSPKRHRSFKNQPQTPTSPSSVDSDVRGDNGELWVVGDEVRLRQVLTNLVSNAIKFTPTGSKEGITFSTSLVTFIEGAGSAEGPPQAPDAKRRDSRDGRYSHDVEKEAQGATQDVLVIRMEIADNGPGIKPSDLVDGQLFQPFGQTRVGRLSRNSTGLGLAIVRQIVLNSAGRLGVQSQKGRGATFWVELSYPVAKMRVNPAEAMKSYFTATGSLPPSTIINSAPDGSASPVPNSPPPGLPLTPLTELSESTIAVNTPGSFDASSKLGDLADSPLDRTLSSPPPTTPPTTQSPITEVPRTDNATSPPFSLPAAATTESEEKLLVLVVDDDPLTRKMLSRSLGFRNCTVHTAQDGKECVDLLLSPDAPDYDLVTLDNYMPVMTGEEAVKEIRNAGKDVFVVGCTGNALTDDQNSYLEAGADRVLPKPINYKSGQLEEILQIARQRRMERQQASES</sequence>
<dbReference type="InterPro" id="IPR005467">
    <property type="entry name" value="His_kinase_dom"/>
</dbReference>
<dbReference type="EC" id="2.7.13.3" evidence="2"/>
<feature type="transmembrane region" description="Helical" evidence="8">
    <location>
        <begin position="249"/>
        <end position="272"/>
    </location>
</feature>
<keyword evidence="8" id="KW-1133">Transmembrane helix</keyword>
<evidence type="ECO:0000256" key="6">
    <source>
        <dbReference type="PROSITE-ProRule" id="PRU00169"/>
    </source>
</evidence>
<feature type="compositionally biased region" description="Polar residues" evidence="7">
    <location>
        <begin position="573"/>
        <end position="586"/>
    </location>
</feature>
<evidence type="ECO:0000256" key="3">
    <source>
        <dbReference type="ARBA" id="ARBA00022553"/>
    </source>
</evidence>
<evidence type="ECO:0000256" key="4">
    <source>
        <dbReference type="ARBA" id="ARBA00022679"/>
    </source>
</evidence>
<dbReference type="SUPFAM" id="SSF47384">
    <property type="entry name" value="Homodimeric domain of signal transducing histidine kinase"/>
    <property type="match status" value="1"/>
</dbReference>
<evidence type="ECO:0000256" key="7">
    <source>
        <dbReference type="SAM" id="MobiDB-lite"/>
    </source>
</evidence>
<dbReference type="Pfam" id="PF02518">
    <property type="entry name" value="HATPase_c"/>
    <property type="match status" value="1"/>
</dbReference>
<dbReference type="InterPro" id="IPR003661">
    <property type="entry name" value="HisK_dim/P_dom"/>
</dbReference>
<name>A0ABR2ZS18_9AGAR</name>
<dbReference type="Gene3D" id="3.40.50.2300">
    <property type="match status" value="1"/>
</dbReference>
<keyword evidence="5" id="KW-0418">Kinase</keyword>
<feature type="region of interest" description="Disordered" evidence="7">
    <location>
        <begin position="519"/>
        <end position="591"/>
    </location>
</feature>
<dbReference type="Pfam" id="PF00072">
    <property type="entry name" value="Response_reg"/>
    <property type="match status" value="1"/>
</dbReference>
<comment type="catalytic activity">
    <reaction evidence="1">
        <text>ATP + protein L-histidine = ADP + protein N-phospho-L-histidine.</text>
        <dbReference type="EC" id="2.7.13.3"/>
    </reaction>
</comment>
<dbReference type="InterPro" id="IPR011006">
    <property type="entry name" value="CheY-like_superfamily"/>
</dbReference>
<feature type="compositionally biased region" description="Low complexity" evidence="7">
    <location>
        <begin position="805"/>
        <end position="815"/>
    </location>
</feature>
<organism evidence="11 12">
    <name type="scientific">Marasmius tenuissimus</name>
    <dbReference type="NCBI Taxonomy" id="585030"/>
    <lineage>
        <taxon>Eukaryota</taxon>
        <taxon>Fungi</taxon>
        <taxon>Dikarya</taxon>
        <taxon>Basidiomycota</taxon>
        <taxon>Agaricomycotina</taxon>
        <taxon>Agaricomycetes</taxon>
        <taxon>Agaricomycetidae</taxon>
        <taxon>Agaricales</taxon>
        <taxon>Marasmiineae</taxon>
        <taxon>Marasmiaceae</taxon>
        <taxon>Marasmius</taxon>
    </lineage>
</organism>
<feature type="transmembrane region" description="Helical" evidence="8">
    <location>
        <begin position="332"/>
        <end position="352"/>
    </location>
</feature>
<feature type="domain" description="Response regulatory" evidence="10">
    <location>
        <begin position="886"/>
        <end position="1003"/>
    </location>
</feature>
<dbReference type="SUPFAM" id="SSF55874">
    <property type="entry name" value="ATPase domain of HSP90 chaperone/DNA topoisomerase II/histidine kinase"/>
    <property type="match status" value="1"/>
</dbReference>
<feature type="region of interest" description="Disordered" evidence="7">
    <location>
        <begin position="782"/>
        <end position="878"/>
    </location>
</feature>
<feature type="compositionally biased region" description="Basic and acidic residues" evidence="7">
    <location>
        <begin position="10"/>
        <end position="27"/>
    </location>
</feature>
<comment type="caution">
    <text evidence="11">The sequence shown here is derived from an EMBL/GenBank/DDBJ whole genome shotgun (WGS) entry which is preliminary data.</text>
</comment>
<feature type="region of interest" description="Disordered" evidence="7">
    <location>
        <begin position="1"/>
        <end position="27"/>
    </location>
</feature>
<feature type="region of interest" description="Disordered" evidence="7">
    <location>
        <begin position="640"/>
        <end position="669"/>
    </location>
</feature>
<evidence type="ECO:0000256" key="8">
    <source>
        <dbReference type="SAM" id="Phobius"/>
    </source>
</evidence>
<feature type="compositionally biased region" description="Polar residues" evidence="7">
    <location>
        <begin position="816"/>
        <end position="826"/>
    </location>
</feature>
<dbReference type="PRINTS" id="PR00344">
    <property type="entry name" value="BCTRLSENSOR"/>
</dbReference>
<keyword evidence="8" id="KW-0472">Membrane</keyword>
<dbReference type="PANTHER" id="PTHR43047:SF66">
    <property type="entry name" value="HISKA"/>
    <property type="match status" value="1"/>
</dbReference>
<dbReference type="InterPro" id="IPR004358">
    <property type="entry name" value="Sig_transdc_His_kin-like_C"/>
</dbReference>
<keyword evidence="4" id="KW-0808">Transferase</keyword>
<feature type="domain" description="Histidine kinase" evidence="9">
    <location>
        <begin position="598"/>
        <end position="757"/>
    </location>
</feature>
<evidence type="ECO:0000259" key="9">
    <source>
        <dbReference type="PROSITE" id="PS50109"/>
    </source>
</evidence>
<reference evidence="11 12" key="1">
    <citation type="submission" date="2024-05" db="EMBL/GenBank/DDBJ databases">
        <title>A draft genome resource for the thread blight pathogen Marasmius tenuissimus strain MS-2.</title>
        <authorList>
            <person name="Yulfo-Soto G.E."/>
            <person name="Baruah I.K."/>
            <person name="Amoako-Attah I."/>
            <person name="Bukari Y."/>
            <person name="Meinhardt L.W."/>
            <person name="Bailey B.A."/>
            <person name="Cohen S.P."/>
        </authorList>
    </citation>
    <scope>NUCLEOTIDE SEQUENCE [LARGE SCALE GENOMIC DNA]</scope>
    <source>
        <strain evidence="11 12">MS-2</strain>
    </source>
</reference>
<evidence type="ECO:0000259" key="10">
    <source>
        <dbReference type="PROSITE" id="PS50110"/>
    </source>
</evidence>
<dbReference type="Gene3D" id="3.30.565.10">
    <property type="entry name" value="Histidine kinase-like ATPase, C-terminal domain"/>
    <property type="match status" value="1"/>
</dbReference>
<dbReference type="EMBL" id="JBBXMP010000067">
    <property type="protein sequence ID" value="KAL0064120.1"/>
    <property type="molecule type" value="Genomic_DNA"/>
</dbReference>
<keyword evidence="3 6" id="KW-0597">Phosphoprotein</keyword>
<dbReference type="SUPFAM" id="SSF52172">
    <property type="entry name" value="CheY-like"/>
    <property type="match status" value="1"/>
</dbReference>
<proteinExistence type="predicted"/>
<feature type="region of interest" description="Disordered" evidence="7">
    <location>
        <begin position="105"/>
        <end position="128"/>
    </location>
</feature>
<keyword evidence="8" id="KW-0812">Transmembrane</keyword>
<dbReference type="SMART" id="SM00388">
    <property type="entry name" value="HisKA"/>
    <property type="match status" value="1"/>
</dbReference>
<dbReference type="SMART" id="SM00448">
    <property type="entry name" value="REC"/>
    <property type="match status" value="1"/>
</dbReference>
<dbReference type="InterPro" id="IPR036890">
    <property type="entry name" value="HATPase_C_sf"/>
</dbReference>
<evidence type="ECO:0000256" key="2">
    <source>
        <dbReference type="ARBA" id="ARBA00012438"/>
    </source>
</evidence>
<dbReference type="CDD" id="cd17546">
    <property type="entry name" value="REC_hyHK_CKI1_RcsC-like"/>
    <property type="match status" value="1"/>
</dbReference>
<dbReference type="InterPro" id="IPR001789">
    <property type="entry name" value="Sig_transdc_resp-reg_receiver"/>
</dbReference>
<keyword evidence="12" id="KW-1185">Reference proteome</keyword>
<dbReference type="Gene3D" id="1.10.287.130">
    <property type="match status" value="1"/>
</dbReference>
<evidence type="ECO:0000256" key="1">
    <source>
        <dbReference type="ARBA" id="ARBA00000085"/>
    </source>
</evidence>
<feature type="modified residue" description="4-aspartylphosphate" evidence="6">
    <location>
        <position position="938"/>
    </location>
</feature>
<evidence type="ECO:0000256" key="5">
    <source>
        <dbReference type="ARBA" id="ARBA00022777"/>
    </source>
</evidence>
<dbReference type="PANTHER" id="PTHR43047">
    <property type="entry name" value="TWO-COMPONENT HISTIDINE PROTEIN KINASE"/>
    <property type="match status" value="1"/>
</dbReference>
<feature type="transmembrane region" description="Helical" evidence="8">
    <location>
        <begin position="284"/>
        <end position="301"/>
    </location>
</feature>
<feature type="transmembrane region" description="Helical" evidence="8">
    <location>
        <begin position="307"/>
        <end position="325"/>
    </location>
</feature>
<dbReference type="CDD" id="cd00082">
    <property type="entry name" value="HisKA"/>
    <property type="match status" value="1"/>
</dbReference>
<dbReference type="InterPro" id="IPR003594">
    <property type="entry name" value="HATPase_dom"/>
</dbReference>